<dbReference type="InterPro" id="IPR022019">
    <property type="entry name" value="DUF3600"/>
</dbReference>
<dbReference type="RefSeq" id="WP_071317171.1">
    <property type="nucleotide sequence ID" value="NZ_CP063356.2"/>
</dbReference>
<organism evidence="3 5">
    <name type="scientific">Anaerobacillus isosaccharinicus</name>
    <dbReference type="NCBI Taxonomy" id="1532552"/>
    <lineage>
        <taxon>Bacteria</taxon>
        <taxon>Bacillati</taxon>
        <taxon>Bacillota</taxon>
        <taxon>Bacilli</taxon>
        <taxon>Bacillales</taxon>
        <taxon>Bacillaceae</taxon>
        <taxon>Anaerobacillus</taxon>
    </lineage>
</organism>
<dbReference type="OrthoDB" id="2731598at2"/>
<keyword evidence="1" id="KW-0472">Membrane</keyword>
<dbReference type="InterPro" id="IPR038267">
    <property type="entry name" value="ECF_sigma_eff"/>
</dbReference>
<dbReference type="Proteomes" id="UP000180175">
    <property type="component" value="Chromosome"/>
</dbReference>
<dbReference type="KEGG" id="aia:AWH56_011755"/>
<dbReference type="Gene3D" id="1.10.3950.10">
    <property type="entry name" value="putative ecf-type sigma factor negative effector from bacillus cereus"/>
    <property type="match status" value="1"/>
</dbReference>
<feature type="transmembrane region" description="Helical" evidence="1">
    <location>
        <begin position="45"/>
        <end position="66"/>
    </location>
</feature>
<name>A0A1S2LWC9_9BACI</name>
<dbReference type="Pfam" id="PF12207">
    <property type="entry name" value="DUF3600"/>
    <property type="match status" value="1"/>
</dbReference>
<gene>
    <name evidence="4" type="ORF">AWH56_011755</name>
    <name evidence="3" type="ORF">AWH56_11055</name>
</gene>
<proteinExistence type="predicted"/>
<keyword evidence="5" id="KW-1185">Reference proteome</keyword>
<evidence type="ECO:0000313" key="5">
    <source>
        <dbReference type="Proteomes" id="UP000180175"/>
    </source>
</evidence>
<keyword evidence="1" id="KW-0812">Transmembrane</keyword>
<reference evidence="3 5" key="1">
    <citation type="submission" date="2016-10" db="EMBL/GenBank/DDBJ databases">
        <title>Draft genome sequences of four alkaliphilic bacteria belonging to the Anaerobacillus genus.</title>
        <authorList>
            <person name="Bassil N.M."/>
            <person name="Lloyd J.R."/>
        </authorList>
    </citation>
    <scope>NUCLEOTIDE SEQUENCE [LARGE SCALE GENOMIC DNA]</scope>
    <source>
        <strain evidence="3 5">NB2006</strain>
    </source>
</reference>
<sequence>MSFETKVKQSLKEKSKQITAPQELKQKVMNKIENIGVVSKMKKRVVAGFIAVALIIPTGAIAYQAYLADDLYGSFENLKKHVTSGTVDSYMLFNAKLAQAKGELGQEEYEQFKELLKVITSSKLKYGDTYGNIDYDTIPQDKVQEIKNAMMVVQPYFDKLNGAESSKVILPPQEYDLYIEALMTYEKILVKSGINPSNRFLDEDIKPEFIEEFIAARGIIRDVNIIVMNVTSDD</sequence>
<dbReference type="AlphaFoldDB" id="A0A1S2LWC9"/>
<reference evidence="4 5" key="2">
    <citation type="journal article" date="2017" name="Genome Announc.">
        <title>Draft Genome Sequences of Four Alkaliphilic Bacteria Belonging to the Anaerobacillus Genus.</title>
        <authorList>
            <person name="Bassil N.M."/>
            <person name="Lloyd J.R."/>
        </authorList>
    </citation>
    <scope>NUCLEOTIDE SEQUENCE [LARGE SCALE GENOMIC DNA]</scope>
    <source>
        <strain evidence="4 5">NB2006</strain>
    </source>
</reference>
<keyword evidence="1" id="KW-1133">Transmembrane helix</keyword>
<evidence type="ECO:0000259" key="2">
    <source>
        <dbReference type="Pfam" id="PF12207"/>
    </source>
</evidence>
<evidence type="ECO:0000256" key="1">
    <source>
        <dbReference type="SAM" id="Phobius"/>
    </source>
</evidence>
<dbReference type="EMBL" id="CP063356">
    <property type="protein sequence ID" value="QOY38145.1"/>
    <property type="molecule type" value="Genomic_DNA"/>
</dbReference>
<evidence type="ECO:0000313" key="4">
    <source>
        <dbReference type="EMBL" id="QOY38145.1"/>
    </source>
</evidence>
<accession>A0A1S2LWC9</accession>
<evidence type="ECO:0000313" key="3">
    <source>
        <dbReference type="EMBL" id="OIJ16480.1"/>
    </source>
</evidence>
<reference evidence="4 5" key="3">
    <citation type="journal article" date="2019" name="Int. J. Syst. Evol. Microbiol.">
        <title>Anaerobacillus isosaccharinicus sp. nov., an alkaliphilic bacterium which degrades isosaccharinic acid.</title>
        <authorList>
            <person name="Bassil N.M."/>
            <person name="Lloyd J.R."/>
        </authorList>
    </citation>
    <scope>NUCLEOTIDE SEQUENCE [LARGE SCALE GENOMIC DNA]</scope>
    <source>
        <strain evidence="4 5">NB2006</strain>
    </source>
</reference>
<dbReference type="EMBL" id="LQXD01000099">
    <property type="protein sequence ID" value="OIJ16480.1"/>
    <property type="molecule type" value="Genomic_DNA"/>
</dbReference>
<reference evidence="4" key="4">
    <citation type="submission" date="2020-10" db="EMBL/GenBank/DDBJ databases">
        <authorList>
            <person name="Bassil N.M."/>
            <person name="Lloyd J.R."/>
        </authorList>
    </citation>
    <scope>NUCLEOTIDE SEQUENCE</scope>
    <source>
        <strain evidence="4">NB2006</strain>
    </source>
</reference>
<protein>
    <submittedName>
        <fullName evidence="4">DUF3600 domain-containing protein</fullName>
    </submittedName>
</protein>
<feature type="domain" description="DUF3600" evidence="2">
    <location>
        <begin position="67"/>
        <end position="224"/>
    </location>
</feature>